<dbReference type="Pfam" id="PF14498">
    <property type="entry name" value="Glyco_hyd_65N_2"/>
    <property type="match status" value="1"/>
</dbReference>
<dbReference type="InterPro" id="IPR027414">
    <property type="entry name" value="GH95_N_dom"/>
</dbReference>
<protein>
    <submittedName>
        <fullName evidence="4">Glycoside hydrolase family 95 protein</fullName>
    </submittedName>
</protein>
<dbReference type="Pfam" id="PF22124">
    <property type="entry name" value="Glyco_hydro_95_cat"/>
    <property type="match status" value="2"/>
</dbReference>
<gene>
    <name evidence="4" type="ORF">FYJ73_04910</name>
</gene>
<accession>A0A7K0KDL3</accession>
<feature type="domain" description="Glycosyl hydrolase family 95 N-terminal" evidence="1">
    <location>
        <begin position="46"/>
        <end position="293"/>
    </location>
</feature>
<proteinExistence type="predicted"/>
<dbReference type="Gene3D" id="1.50.10.10">
    <property type="match status" value="1"/>
</dbReference>
<dbReference type="GO" id="GO:0005975">
    <property type="term" value="P:carbohydrate metabolic process"/>
    <property type="evidence" value="ECO:0007669"/>
    <property type="project" value="InterPro"/>
</dbReference>
<organism evidence="4 5">
    <name type="scientific">Hallella mizrahii</name>
    <dbReference type="NCBI Taxonomy" id="2606637"/>
    <lineage>
        <taxon>Bacteria</taxon>
        <taxon>Pseudomonadati</taxon>
        <taxon>Bacteroidota</taxon>
        <taxon>Bacteroidia</taxon>
        <taxon>Bacteroidales</taxon>
        <taxon>Prevotellaceae</taxon>
        <taxon>Hallella</taxon>
    </lineage>
</organism>
<dbReference type="InterPro" id="IPR049053">
    <property type="entry name" value="AFCA-like_C"/>
</dbReference>
<dbReference type="SUPFAM" id="SSF48208">
    <property type="entry name" value="Six-hairpin glycosidases"/>
    <property type="match status" value="1"/>
</dbReference>
<sequence length="886" mass="98830">MMVKLFPSIYTWQNKTQGYFLMLSSLLLICLQSWSTTPSIHERLLLEYQQPARNWWEALPLGNGFIGAMVYGGTSHERIDLNETTFWSGSPYNNDAPRAKDSLQCVRKLIRHGKEEQAEGVINRNFFTGKNGMRFLPLGSLLIDMPTEGQGNKRQLKASAKLSGDNSYHRSLSLEQAVNTTTFVQDGVKIKRTVFTSFAGRFMAVHLQASRKGALHFSVSLSSILNHKVEAQRQQLSMVCQGEEQEGVKAGLHAVCKVAVKTDGKTMSQDDRLSITHATSATIYLTAATNFVNYHDISGNAEGKAQLALEQALAGNYAEQLRAHIAAYQPLFNTVSLSINPAKSQSQVLPTDVLLQQYPQQQDPRLVTLMFQYGRYLLLSSSRSGGQAANLQGIWNKERFAPWDSKYTININTEMNYWPAEVTNLTSTLPPLFSLIHDLSQTGAQTAQTMYGCRGFVAHHNTDIWRVAGPIDGAYWGMFPCGGAWLTTHLWQHYLFTGDKSFLRQWYPVLRSAARFLMDYGQIVPTDSLYQFNSQLSTFNSQLSTFNSQLSTLNSQLSTFNIHKAFLLSPSVSPEHGPMGKRTSVTAGCTMDNQIAFDALSSAIRASEILGTDTTFRHEAQEKLALLPPMQVGRYGQLQEWLQDGDNPKDEHRHISHLYGLYPSNQISPFSHPELFSAAHTTLLQRGDMATGWSLGWKINFWARMLDGDHALQIINNLLHLLPCDSLQRQYPNGRVYPNLFDAHPPFQIDGNFGFTAGIAEMLVQSHDGAVHLLPALPAAWHEGSVKGIRTRGGFVVSEQWSDGKLKQATITSTIGGVLRLRAYQPLKGQGLREAKGACPNALFAPAVVRKPLIHTQKLQEVKIPHVYEYDIDTQPGKSYAVFGIR</sequence>
<comment type="caution">
    <text evidence="4">The sequence shown here is derived from an EMBL/GenBank/DDBJ whole genome shotgun (WGS) entry which is preliminary data.</text>
</comment>
<dbReference type="InterPro" id="IPR016518">
    <property type="entry name" value="Alpha-L-fucosidase"/>
</dbReference>
<dbReference type="InterPro" id="IPR054363">
    <property type="entry name" value="GH95_cat"/>
</dbReference>
<dbReference type="Pfam" id="PF21307">
    <property type="entry name" value="Glyco_hydro_95_C"/>
    <property type="match status" value="1"/>
</dbReference>
<reference evidence="4 5" key="1">
    <citation type="submission" date="2019-08" db="EMBL/GenBank/DDBJ databases">
        <title>In-depth cultivation of the pig gut microbiome towards novel bacterial diversity and tailored functional studies.</title>
        <authorList>
            <person name="Wylensek D."/>
            <person name="Hitch T.C.A."/>
            <person name="Clavel T."/>
        </authorList>
    </citation>
    <scope>NUCLEOTIDE SEQUENCE [LARGE SCALE GENOMIC DNA]</scope>
    <source>
        <strain evidence="4 5">LKV-178-WT-2A</strain>
    </source>
</reference>
<evidence type="ECO:0000259" key="2">
    <source>
        <dbReference type="Pfam" id="PF21307"/>
    </source>
</evidence>
<feature type="domain" description="Glycosyl hydrolase family 95 catalytic" evidence="3">
    <location>
        <begin position="553"/>
        <end position="763"/>
    </location>
</feature>
<keyword evidence="4" id="KW-0378">Hydrolase</keyword>
<evidence type="ECO:0000259" key="1">
    <source>
        <dbReference type="Pfam" id="PF14498"/>
    </source>
</evidence>
<dbReference type="AlphaFoldDB" id="A0A7K0KDL3"/>
<keyword evidence="5" id="KW-1185">Reference proteome</keyword>
<name>A0A7K0KDL3_9BACT</name>
<dbReference type="Proteomes" id="UP000438914">
    <property type="component" value="Unassembled WGS sequence"/>
</dbReference>
<dbReference type="PANTHER" id="PTHR31084">
    <property type="entry name" value="ALPHA-L-FUCOSIDASE 2"/>
    <property type="match status" value="1"/>
</dbReference>
<dbReference type="RefSeq" id="WP_154533596.1">
    <property type="nucleotide sequence ID" value="NZ_VUNG01000008.1"/>
</dbReference>
<dbReference type="InterPro" id="IPR012341">
    <property type="entry name" value="6hp_glycosidase-like_sf"/>
</dbReference>
<evidence type="ECO:0000259" key="3">
    <source>
        <dbReference type="Pfam" id="PF22124"/>
    </source>
</evidence>
<dbReference type="GO" id="GO:0004560">
    <property type="term" value="F:alpha-L-fucosidase activity"/>
    <property type="evidence" value="ECO:0007669"/>
    <property type="project" value="InterPro"/>
</dbReference>
<dbReference type="InterPro" id="IPR008928">
    <property type="entry name" value="6-hairpin_glycosidase_sf"/>
</dbReference>
<evidence type="ECO:0000313" key="5">
    <source>
        <dbReference type="Proteomes" id="UP000438914"/>
    </source>
</evidence>
<dbReference type="PIRSF" id="PIRSF007663">
    <property type="entry name" value="UCP007663"/>
    <property type="match status" value="1"/>
</dbReference>
<feature type="domain" description="Alpha fucosidase A-like C-terminal" evidence="2">
    <location>
        <begin position="765"/>
        <end position="828"/>
    </location>
</feature>
<feature type="domain" description="Glycosyl hydrolase family 95 catalytic" evidence="3">
    <location>
        <begin position="317"/>
        <end position="543"/>
    </location>
</feature>
<evidence type="ECO:0000313" key="4">
    <source>
        <dbReference type="EMBL" id="MST84012.1"/>
    </source>
</evidence>
<dbReference type="PANTHER" id="PTHR31084:SF0">
    <property type="entry name" value="ALPHA-L-FUCOSIDASE 2"/>
    <property type="match status" value="1"/>
</dbReference>
<dbReference type="EMBL" id="VUNG01000008">
    <property type="protein sequence ID" value="MST84012.1"/>
    <property type="molecule type" value="Genomic_DNA"/>
</dbReference>